<dbReference type="SUPFAM" id="SSF55961">
    <property type="entry name" value="Bet v1-like"/>
    <property type="match status" value="1"/>
</dbReference>
<name>A0A1G9JNG9_9ACTN</name>
<dbReference type="Gene3D" id="3.30.530.20">
    <property type="match status" value="1"/>
</dbReference>
<dbReference type="Proteomes" id="UP000198683">
    <property type="component" value="Unassembled WGS sequence"/>
</dbReference>
<evidence type="ECO:0000259" key="2">
    <source>
        <dbReference type="Pfam" id="PF08327"/>
    </source>
</evidence>
<feature type="domain" description="Activator of Hsp90 ATPase homologue 1/2-like C-terminal" evidence="2">
    <location>
        <begin position="26"/>
        <end position="138"/>
    </location>
</feature>
<dbReference type="AlphaFoldDB" id="A0A1G9JNG9"/>
<evidence type="ECO:0000313" key="4">
    <source>
        <dbReference type="Proteomes" id="UP000198683"/>
    </source>
</evidence>
<protein>
    <submittedName>
        <fullName evidence="3">Uncharacterized conserved protein YndB, AHSA1/START domain</fullName>
    </submittedName>
</protein>
<evidence type="ECO:0000256" key="1">
    <source>
        <dbReference type="ARBA" id="ARBA00006817"/>
    </source>
</evidence>
<dbReference type="InterPro" id="IPR013538">
    <property type="entry name" value="ASHA1/2-like_C"/>
</dbReference>
<evidence type="ECO:0000313" key="3">
    <source>
        <dbReference type="EMBL" id="SDL38543.1"/>
    </source>
</evidence>
<dbReference type="CDD" id="cd08899">
    <property type="entry name" value="SRPBCC_CalC_Aha1-like_6"/>
    <property type="match status" value="1"/>
</dbReference>
<keyword evidence="4" id="KW-1185">Reference proteome</keyword>
<proteinExistence type="inferred from homology"/>
<comment type="similarity">
    <text evidence="1">Belongs to the AHA1 family.</text>
</comment>
<gene>
    <name evidence="3" type="ORF">SAMN05421874_120127</name>
</gene>
<reference evidence="3 4" key="1">
    <citation type="submission" date="2016-10" db="EMBL/GenBank/DDBJ databases">
        <authorList>
            <person name="de Groot N.N."/>
        </authorList>
    </citation>
    <scope>NUCLEOTIDE SEQUENCE [LARGE SCALE GENOMIC DNA]</scope>
    <source>
        <strain evidence="3 4">CGMCC 4.5681</strain>
    </source>
</reference>
<dbReference type="RefSeq" id="WP_090770423.1">
    <property type="nucleotide sequence ID" value="NZ_FNFB01000020.1"/>
</dbReference>
<organism evidence="3 4">
    <name type="scientific">Nonomuraea maritima</name>
    <dbReference type="NCBI Taxonomy" id="683260"/>
    <lineage>
        <taxon>Bacteria</taxon>
        <taxon>Bacillati</taxon>
        <taxon>Actinomycetota</taxon>
        <taxon>Actinomycetes</taxon>
        <taxon>Streptosporangiales</taxon>
        <taxon>Streptosporangiaceae</taxon>
        <taxon>Nonomuraea</taxon>
    </lineage>
</organism>
<sequence>MSRPPTGELFRTGTGSDLVLTRSFRASVEDVWESLTEPESTARWFGPWEGDAAPGGTIKVQMVFEDEKPWLDMRIDACEPPRRLALSASDEYGTWRLEMLLSEADGVTRLRFVQHLDTEEEIGEVGPGWEYYLDLLVAARDGSPAPDFDAYYPAMKPYYVELAARA</sequence>
<dbReference type="EMBL" id="FNFB01000020">
    <property type="protein sequence ID" value="SDL38543.1"/>
    <property type="molecule type" value="Genomic_DNA"/>
</dbReference>
<dbReference type="Pfam" id="PF08327">
    <property type="entry name" value="AHSA1"/>
    <property type="match status" value="1"/>
</dbReference>
<dbReference type="OrthoDB" id="8117292at2"/>
<dbReference type="STRING" id="683260.SAMN05421874_120127"/>
<dbReference type="InterPro" id="IPR023393">
    <property type="entry name" value="START-like_dom_sf"/>
</dbReference>
<accession>A0A1G9JNG9</accession>